<dbReference type="RefSeq" id="WP_025633956.1">
    <property type="nucleotide sequence ID" value="NZ_CP114196.1"/>
</dbReference>
<reference evidence="2" key="1">
    <citation type="submission" date="2022-12" db="EMBL/GenBank/DDBJ databases">
        <title>Vibrio parahaemolyticus become highly virulent by producing novel Tc toxins.</title>
        <authorList>
            <person name="Yang F."/>
            <person name="You Y."/>
            <person name="Lai Q."/>
            <person name="Xu L."/>
            <person name="Li F."/>
        </authorList>
    </citation>
    <scope>NUCLEOTIDE SEQUENCE</scope>
    <source>
        <strain evidence="2">Vp-HL-202005</strain>
        <plasmid evidence="2">pHLA</plasmid>
    </source>
</reference>
<sequence>MKRLENVMENNNLALSFGPAIDFFVDWGFKIALLIFVVVFISSLITTYFNGALHTNALSVFGLTGYLIASAIYQGLNDHHRGY</sequence>
<keyword evidence="1" id="KW-0812">Transmembrane</keyword>
<evidence type="ECO:0000313" key="2">
    <source>
        <dbReference type="EMBL" id="WAT93804.1"/>
    </source>
</evidence>
<organism evidence="2 3">
    <name type="scientific">Vibrio parahaemolyticus</name>
    <dbReference type="NCBI Taxonomy" id="670"/>
    <lineage>
        <taxon>Bacteria</taxon>
        <taxon>Pseudomonadati</taxon>
        <taxon>Pseudomonadota</taxon>
        <taxon>Gammaproteobacteria</taxon>
        <taxon>Vibrionales</taxon>
        <taxon>Vibrionaceae</taxon>
        <taxon>Vibrio</taxon>
    </lineage>
</organism>
<accession>A0AA47JN18</accession>
<dbReference type="EMBL" id="CP114196">
    <property type="protein sequence ID" value="WAT93804.1"/>
    <property type="molecule type" value="Genomic_DNA"/>
</dbReference>
<keyword evidence="2" id="KW-0614">Plasmid</keyword>
<keyword evidence="1" id="KW-0472">Membrane</keyword>
<geneLocation type="plasmid" evidence="2 3">
    <name>pHLA</name>
</geneLocation>
<evidence type="ECO:0000256" key="1">
    <source>
        <dbReference type="SAM" id="Phobius"/>
    </source>
</evidence>
<evidence type="ECO:0000313" key="3">
    <source>
        <dbReference type="Proteomes" id="UP001156560"/>
    </source>
</evidence>
<proteinExistence type="predicted"/>
<name>A0AA47JN18_VIBPH</name>
<keyword evidence="1" id="KW-1133">Transmembrane helix</keyword>
<feature type="transmembrane region" description="Helical" evidence="1">
    <location>
        <begin position="56"/>
        <end position="76"/>
    </location>
</feature>
<gene>
    <name evidence="2" type="ORF">O1Q84_26130</name>
</gene>
<dbReference type="AlphaFoldDB" id="A0AA47JN18"/>
<protein>
    <submittedName>
        <fullName evidence="2">Uncharacterized protein</fullName>
    </submittedName>
</protein>
<dbReference type="Proteomes" id="UP001156560">
    <property type="component" value="Plasmid pHLA"/>
</dbReference>
<feature type="transmembrane region" description="Helical" evidence="1">
    <location>
        <begin position="27"/>
        <end position="49"/>
    </location>
</feature>